<name>A0A1M7Z7J0_9BACT</name>
<dbReference type="InterPro" id="IPR021354">
    <property type="entry name" value="DUF2975"/>
</dbReference>
<feature type="transmembrane region" description="Helical" evidence="1">
    <location>
        <begin position="60"/>
        <end position="85"/>
    </location>
</feature>
<evidence type="ECO:0008006" key="4">
    <source>
        <dbReference type="Google" id="ProtNLM"/>
    </source>
</evidence>
<dbReference type="STRING" id="1073327.SAMN04488108_1056"/>
<keyword evidence="1" id="KW-1133">Transmembrane helix</keyword>
<dbReference type="RefSeq" id="WP_073570862.1">
    <property type="nucleotide sequence ID" value="NZ_FRXN01000001.1"/>
</dbReference>
<dbReference type="OrthoDB" id="672524at2"/>
<feature type="transmembrane region" description="Helical" evidence="1">
    <location>
        <begin position="12"/>
        <end position="40"/>
    </location>
</feature>
<keyword evidence="1" id="KW-0812">Transmembrane</keyword>
<evidence type="ECO:0000313" key="2">
    <source>
        <dbReference type="EMBL" id="SHO60829.1"/>
    </source>
</evidence>
<dbReference type="Pfam" id="PF11188">
    <property type="entry name" value="DUF2975"/>
    <property type="match status" value="1"/>
</dbReference>
<evidence type="ECO:0000256" key="1">
    <source>
        <dbReference type="SAM" id="Phobius"/>
    </source>
</evidence>
<dbReference type="EMBL" id="FRXN01000001">
    <property type="protein sequence ID" value="SHO60829.1"/>
    <property type="molecule type" value="Genomic_DNA"/>
</dbReference>
<sequence>MKAEKTLPLLQVFSWIIYIGISIKTGTIIISYLVSVFINPQASADLGLSLDLSSLMEFNLLYYHFMLSWVIVIWMLKASIMYQVIQIFNKLKLVQPFTEEVYSHIYKMSQLALSTGLLSYGAYTFSRWISKFGVDLSNLQEFISGRAEFLFMAAILFVISQVFKRGIEIQSENELTI</sequence>
<dbReference type="Proteomes" id="UP000184609">
    <property type="component" value="Unassembled WGS sequence"/>
</dbReference>
<keyword evidence="3" id="KW-1185">Reference proteome</keyword>
<keyword evidence="1" id="KW-0472">Membrane</keyword>
<organism evidence="2 3">
    <name type="scientific">Algoriphagus zhangzhouensis</name>
    <dbReference type="NCBI Taxonomy" id="1073327"/>
    <lineage>
        <taxon>Bacteria</taxon>
        <taxon>Pseudomonadati</taxon>
        <taxon>Bacteroidota</taxon>
        <taxon>Cytophagia</taxon>
        <taxon>Cytophagales</taxon>
        <taxon>Cyclobacteriaceae</taxon>
        <taxon>Algoriphagus</taxon>
    </lineage>
</organism>
<proteinExistence type="predicted"/>
<accession>A0A1M7Z7J0</accession>
<evidence type="ECO:0000313" key="3">
    <source>
        <dbReference type="Proteomes" id="UP000184609"/>
    </source>
</evidence>
<gene>
    <name evidence="2" type="ORF">SAMN04488108_1056</name>
</gene>
<reference evidence="3" key="1">
    <citation type="submission" date="2016-12" db="EMBL/GenBank/DDBJ databases">
        <authorList>
            <person name="Varghese N."/>
            <person name="Submissions S."/>
        </authorList>
    </citation>
    <scope>NUCLEOTIDE SEQUENCE [LARGE SCALE GENOMIC DNA]</scope>
    <source>
        <strain evidence="3">DSM 25035</strain>
    </source>
</reference>
<dbReference type="AlphaFoldDB" id="A0A1M7Z7J0"/>
<protein>
    <recommendedName>
        <fullName evidence="4">DUF2975 domain-containing protein</fullName>
    </recommendedName>
</protein>